<dbReference type="EMBL" id="NRRL01000088">
    <property type="protein sequence ID" value="MBK1670327.1"/>
    <property type="molecule type" value="Genomic_DNA"/>
</dbReference>
<dbReference type="InterPro" id="IPR008972">
    <property type="entry name" value="Cupredoxin"/>
</dbReference>
<evidence type="ECO:0000256" key="5">
    <source>
        <dbReference type="SAM" id="SignalP"/>
    </source>
</evidence>
<protein>
    <recommendedName>
        <fullName evidence="6">EfeO-type cupredoxin-like domain-containing protein</fullName>
    </recommendedName>
</protein>
<dbReference type="SUPFAM" id="SSF49503">
    <property type="entry name" value="Cupredoxins"/>
    <property type="match status" value="1"/>
</dbReference>
<keyword evidence="3" id="KW-0574">Periplasm</keyword>
<proteinExistence type="predicted"/>
<accession>A0ABS1DK79</accession>
<keyword evidence="2" id="KW-0813">Transport</keyword>
<reference evidence="7 8" key="1">
    <citation type="journal article" date="2020" name="Microorganisms">
        <title>Osmotic Adaptation and Compatible Solute Biosynthesis of Phototrophic Bacteria as Revealed from Genome Analyses.</title>
        <authorList>
            <person name="Imhoff J.F."/>
            <person name="Rahn T."/>
            <person name="Kunzel S."/>
            <person name="Keller A."/>
            <person name="Neulinger S.C."/>
        </authorList>
    </citation>
    <scope>NUCLEOTIDE SEQUENCE [LARGE SCALE GENOMIC DNA]</scope>
    <source>
        <strain evidence="7 8">DSM 9895</strain>
    </source>
</reference>
<dbReference type="Pfam" id="PF13473">
    <property type="entry name" value="Cupredoxin_1"/>
    <property type="match status" value="1"/>
</dbReference>
<evidence type="ECO:0000256" key="3">
    <source>
        <dbReference type="ARBA" id="ARBA00022764"/>
    </source>
</evidence>
<evidence type="ECO:0000259" key="6">
    <source>
        <dbReference type="Pfam" id="PF13473"/>
    </source>
</evidence>
<name>A0ABS1DK79_9PROT</name>
<organism evidence="7 8">
    <name type="scientific">Rhodovibrio sodomensis</name>
    <dbReference type="NCBI Taxonomy" id="1088"/>
    <lineage>
        <taxon>Bacteria</taxon>
        <taxon>Pseudomonadati</taxon>
        <taxon>Pseudomonadota</taxon>
        <taxon>Alphaproteobacteria</taxon>
        <taxon>Rhodospirillales</taxon>
        <taxon>Rhodovibrionaceae</taxon>
        <taxon>Rhodovibrio</taxon>
    </lineage>
</organism>
<gene>
    <name evidence="7" type="ORF">CKO28_20090</name>
</gene>
<dbReference type="PANTHER" id="PTHR36507">
    <property type="entry name" value="BLL1555 PROTEIN"/>
    <property type="match status" value="1"/>
</dbReference>
<dbReference type="InterPro" id="IPR052721">
    <property type="entry name" value="ET_Amicyanin"/>
</dbReference>
<dbReference type="PRINTS" id="PR00155">
    <property type="entry name" value="AMICYANIN"/>
</dbReference>
<evidence type="ECO:0000256" key="1">
    <source>
        <dbReference type="ARBA" id="ARBA00004418"/>
    </source>
</evidence>
<dbReference type="InterPro" id="IPR028096">
    <property type="entry name" value="EfeO_Cupredoxin"/>
</dbReference>
<evidence type="ECO:0000313" key="8">
    <source>
        <dbReference type="Proteomes" id="UP001296873"/>
    </source>
</evidence>
<evidence type="ECO:0000256" key="4">
    <source>
        <dbReference type="ARBA" id="ARBA00022982"/>
    </source>
</evidence>
<comment type="subcellular location">
    <subcellularLocation>
        <location evidence="1">Periplasm</location>
    </subcellularLocation>
</comment>
<evidence type="ECO:0000313" key="7">
    <source>
        <dbReference type="EMBL" id="MBK1670327.1"/>
    </source>
</evidence>
<dbReference type="InterPro" id="IPR002386">
    <property type="entry name" value="Amicyanin/Pseudoazurin"/>
</dbReference>
<evidence type="ECO:0000256" key="2">
    <source>
        <dbReference type="ARBA" id="ARBA00022448"/>
    </source>
</evidence>
<feature type="chain" id="PRO_5045048154" description="EfeO-type cupredoxin-like domain-containing protein" evidence="5">
    <location>
        <begin position="23"/>
        <end position="113"/>
    </location>
</feature>
<dbReference type="Proteomes" id="UP001296873">
    <property type="component" value="Unassembled WGS sequence"/>
</dbReference>
<dbReference type="PANTHER" id="PTHR36507:SF1">
    <property type="entry name" value="BLL1555 PROTEIN"/>
    <property type="match status" value="1"/>
</dbReference>
<comment type="caution">
    <text evidence="7">The sequence shown here is derived from an EMBL/GenBank/DDBJ whole genome shotgun (WGS) entry which is preliminary data.</text>
</comment>
<feature type="signal peptide" evidence="5">
    <location>
        <begin position="1"/>
        <end position="22"/>
    </location>
</feature>
<keyword evidence="4" id="KW-0249">Electron transport</keyword>
<dbReference type="Gene3D" id="2.60.40.420">
    <property type="entry name" value="Cupredoxins - blue copper proteins"/>
    <property type="match status" value="1"/>
</dbReference>
<keyword evidence="5" id="KW-0732">Signal</keyword>
<feature type="domain" description="EfeO-type cupredoxin-like" evidence="6">
    <location>
        <begin position="18"/>
        <end position="104"/>
    </location>
</feature>
<keyword evidence="8" id="KW-1185">Reference proteome</keyword>
<dbReference type="PROSITE" id="PS51257">
    <property type="entry name" value="PROKAR_LIPOPROTEIN"/>
    <property type="match status" value="1"/>
</dbReference>
<dbReference type="RefSeq" id="WP_200342690.1">
    <property type="nucleotide sequence ID" value="NZ_NRRL01000088.1"/>
</dbReference>
<sequence length="113" mass="12118">MTRIWGALAAVVLLAACGGEDAAVQVSQKNKSFNPNQVKIAVGETIALSNDDKRTHNIRVFHPEMNFNSGSQDPGEVVRLTFDAPGTYYVTCGIHPQMELKVTVTEKGSPSGS</sequence>